<keyword evidence="2" id="KW-1185">Reference proteome</keyword>
<name>A0A392W6B5_9FABA</name>
<evidence type="ECO:0000313" key="1">
    <source>
        <dbReference type="EMBL" id="MCI94230.1"/>
    </source>
</evidence>
<organism evidence="1 2">
    <name type="scientific">Trifolium medium</name>
    <dbReference type="NCBI Taxonomy" id="97028"/>
    <lineage>
        <taxon>Eukaryota</taxon>
        <taxon>Viridiplantae</taxon>
        <taxon>Streptophyta</taxon>
        <taxon>Embryophyta</taxon>
        <taxon>Tracheophyta</taxon>
        <taxon>Spermatophyta</taxon>
        <taxon>Magnoliopsida</taxon>
        <taxon>eudicotyledons</taxon>
        <taxon>Gunneridae</taxon>
        <taxon>Pentapetalae</taxon>
        <taxon>rosids</taxon>
        <taxon>fabids</taxon>
        <taxon>Fabales</taxon>
        <taxon>Fabaceae</taxon>
        <taxon>Papilionoideae</taxon>
        <taxon>50 kb inversion clade</taxon>
        <taxon>NPAAA clade</taxon>
        <taxon>Hologalegina</taxon>
        <taxon>IRL clade</taxon>
        <taxon>Trifolieae</taxon>
        <taxon>Trifolium</taxon>
    </lineage>
</organism>
<protein>
    <submittedName>
        <fullName evidence="1">Uncharacterized protein</fullName>
    </submittedName>
</protein>
<proteinExistence type="predicted"/>
<dbReference type="AlphaFoldDB" id="A0A392W6B5"/>
<dbReference type="EMBL" id="LXQA011350729">
    <property type="protein sequence ID" value="MCI94230.1"/>
    <property type="molecule type" value="Genomic_DNA"/>
</dbReference>
<dbReference type="Proteomes" id="UP000265520">
    <property type="component" value="Unassembled WGS sequence"/>
</dbReference>
<accession>A0A392W6B5</accession>
<sequence length="22" mass="2444">NAVTVSLTTHDFKKLVDMYSSS</sequence>
<evidence type="ECO:0000313" key="2">
    <source>
        <dbReference type="Proteomes" id="UP000265520"/>
    </source>
</evidence>
<reference evidence="1 2" key="1">
    <citation type="journal article" date="2018" name="Front. Plant Sci.">
        <title>Red Clover (Trifolium pratense) and Zigzag Clover (T. medium) - A Picture of Genomic Similarities and Differences.</title>
        <authorList>
            <person name="Dluhosova J."/>
            <person name="Istvanek J."/>
            <person name="Nedelnik J."/>
            <person name="Repkova J."/>
        </authorList>
    </citation>
    <scope>NUCLEOTIDE SEQUENCE [LARGE SCALE GENOMIC DNA]</scope>
    <source>
        <strain evidence="2">cv. 10/8</strain>
        <tissue evidence="1">Leaf</tissue>
    </source>
</reference>
<feature type="non-terminal residue" evidence="1">
    <location>
        <position position="1"/>
    </location>
</feature>
<comment type="caution">
    <text evidence="1">The sequence shown here is derived from an EMBL/GenBank/DDBJ whole genome shotgun (WGS) entry which is preliminary data.</text>
</comment>